<accession>X1PDN1</accession>
<dbReference type="SUPFAM" id="SSF46785">
    <property type="entry name" value="Winged helix' DNA-binding domain"/>
    <property type="match status" value="1"/>
</dbReference>
<proteinExistence type="predicted"/>
<dbReference type="InterPro" id="IPR036388">
    <property type="entry name" value="WH-like_DNA-bd_sf"/>
</dbReference>
<organism evidence="2">
    <name type="scientific">marine sediment metagenome</name>
    <dbReference type="NCBI Taxonomy" id="412755"/>
    <lineage>
        <taxon>unclassified sequences</taxon>
        <taxon>metagenomes</taxon>
        <taxon>ecological metagenomes</taxon>
    </lineage>
</organism>
<dbReference type="InterPro" id="IPR036390">
    <property type="entry name" value="WH_DNA-bd_sf"/>
</dbReference>
<protein>
    <recommendedName>
        <fullName evidence="1">Winged helix DNA-binding domain-containing protein</fullName>
    </recommendedName>
</protein>
<feature type="domain" description="Winged helix DNA-binding" evidence="1">
    <location>
        <begin position="12"/>
        <end position="94"/>
    </location>
</feature>
<evidence type="ECO:0000313" key="2">
    <source>
        <dbReference type="EMBL" id="GAI54427.1"/>
    </source>
</evidence>
<dbReference type="Pfam" id="PF13601">
    <property type="entry name" value="HTH_34"/>
    <property type="match status" value="1"/>
</dbReference>
<evidence type="ECO:0000259" key="1">
    <source>
        <dbReference type="Pfam" id="PF13601"/>
    </source>
</evidence>
<gene>
    <name evidence="2" type="ORF">S06H3_60078</name>
</gene>
<dbReference type="PANTHER" id="PTHR37318">
    <property type="entry name" value="BSL7504 PROTEIN"/>
    <property type="match status" value="1"/>
</dbReference>
<dbReference type="PANTHER" id="PTHR37318:SF1">
    <property type="entry name" value="BSL7504 PROTEIN"/>
    <property type="match status" value="1"/>
</dbReference>
<dbReference type="AlphaFoldDB" id="X1PDN1"/>
<dbReference type="Gene3D" id="1.10.10.10">
    <property type="entry name" value="Winged helix-like DNA-binding domain superfamily/Winged helix DNA-binding domain"/>
    <property type="match status" value="1"/>
</dbReference>
<dbReference type="EMBL" id="BARV01039141">
    <property type="protein sequence ID" value="GAI54427.1"/>
    <property type="molecule type" value="Genomic_DNA"/>
</dbReference>
<name>X1PDN1_9ZZZZ</name>
<dbReference type="InterPro" id="IPR027395">
    <property type="entry name" value="WH_DNA-bd_dom"/>
</dbReference>
<reference evidence="2" key="1">
    <citation type="journal article" date="2014" name="Front. Microbiol.">
        <title>High frequency of phylogenetically diverse reductive dehalogenase-homologous genes in deep subseafloor sedimentary metagenomes.</title>
        <authorList>
            <person name="Kawai M."/>
            <person name="Futagami T."/>
            <person name="Toyoda A."/>
            <person name="Takaki Y."/>
            <person name="Nishi S."/>
            <person name="Hori S."/>
            <person name="Arai W."/>
            <person name="Tsubouchi T."/>
            <person name="Morono Y."/>
            <person name="Uchiyama I."/>
            <person name="Ito T."/>
            <person name="Fujiyama A."/>
            <person name="Inagaki F."/>
            <person name="Takami H."/>
        </authorList>
    </citation>
    <scope>NUCLEOTIDE SEQUENCE</scope>
    <source>
        <strain evidence="2">Expedition CK06-06</strain>
    </source>
</reference>
<comment type="caution">
    <text evidence="2">The sequence shown here is derived from an EMBL/GenBank/DDBJ whole genome shotgun (WGS) entry which is preliminary data.</text>
</comment>
<sequence>MAQLDNIIHQPVRLQIMSSLVSLDKNEKANFTYLRKLLKLTDGNLGAHLTKLEDAGYIKSKKTFVARKPRTFIKATGKGRDAFAEHIAALKKIIDSGKR</sequence>